<dbReference type="Gene3D" id="3.40.630.30">
    <property type="match status" value="1"/>
</dbReference>
<reference evidence="2" key="1">
    <citation type="submission" date="2021-02" db="EMBL/GenBank/DDBJ databases">
        <authorList>
            <person name="Nowell W R."/>
        </authorList>
    </citation>
    <scope>NUCLEOTIDE SEQUENCE</scope>
</reference>
<evidence type="ECO:0000313" key="2">
    <source>
        <dbReference type="EMBL" id="CAF4513011.1"/>
    </source>
</evidence>
<dbReference type="OrthoDB" id="10039976at2759"/>
<dbReference type="PROSITE" id="PS51186">
    <property type="entry name" value="GNAT"/>
    <property type="match status" value="1"/>
</dbReference>
<name>A0A8S2XV24_9BILA</name>
<dbReference type="InterPro" id="IPR016181">
    <property type="entry name" value="Acyl_CoA_acyltransferase"/>
</dbReference>
<dbReference type="EMBL" id="CAJOBC010108224">
    <property type="protein sequence ID" value="CAF4513011.1"/>
    <property type="molecule type" value="Genomic_DNA"/>
</dbReference>
<feature type="domain" description="N-acetyltransferase" evidence="1">
    <location>
        <begin position="7"/>
        <end position="168"/>
    </location>
</feature>
<sequence>MTRLEKITIRKAAVSDLPNMLRIMDEALESSTIDDEMEQRVERWSAKFNNKLQFVFYVAEVDDENLVGWCRGGQTIECHQTVAPQIYDCEIQNIFIRQQYQRRGIGRELWKIVWNDILLIFHPKNFVVWSVDKEQAHRFYLSLGGVQAEKSKFGEYFQTAFIWSDLKPFEFTNFLIFK</sequence>
<dbReference type="AlphaFoldDB" id="A0A8S2XV24"/>
<protein>
    <recommendedName>
        <fullName evidence="1">N-acetyltransferase domain-containing protein</fullName>
    </recommendedName>
</protein>
<proteinExistence type="predicted"/>
<dbReference type="CDD" id="cd04301">
    <property type="entry name" value="NAT_SF"/>
    <property type="match status" value="1"/>
</dbReference>
<dbReference type="Proteomes" id="UP000681722">
    <property type="component" value="Unassembled WGS sequence"/>
</dbReference>
<dbReference type="SUPFAM" id="SSF55729">
    <property type="entry name" value="Acyl-CoA N-acyltransferases (Nat)"/>
    <property type="match status" value="1"/>
</dbReference>
<dbReference type="Pfam" id="PF13508">
    <property type="entry name" value="Acetyltransf_7"/>
    <property type="match status" value="1"/>
</dbReference>
<gene>
    <name evidence="2" type="ORF">SRO942_LOCUS45400</name>
</gene>
<evidence type="ECO:0000259" key="1">
    <source>
        <dbReference type="PROSITE" id="PS51186"/>
    </source>
</evidence>
<evidence type="ECO:0000313" key="3">
    <source>
        <dbReference type="Proteomes" id="UP000681722"/>
    </source>
</evidence>
<dbReference type="InterPro" id="IPR000182">
    <property type="entry name" value="GNAT_dom"/>
</dbReference>
<organism evidence="2 3">
    <name type="scientific">Didymodactylos carnosus</name>
    <dbReference type="NCBI Taxonomy" id="1234261"/>
    <lineage>
        <taxon>Eukaryota</taxon>
        <taxon>Metazoa</taxon>
        <taxon>Spiralia</taxon>
        <taxon>Gnathifera</taxon>
        <taxon>Rotifera</taxon>
        <taxon>Eurotatoria</taxon>
        <taxon>Bdelloidea</taxon>
        <taxon>Philodinida</taxon>
        <taxon>Philodinidae</taxon>
        <taxon>Didymodactylos</taxon>
    </lineage>
</organism>
<dbReference type="GO" id="GO:0016747">
    <property type="term" value="F:acyltransferase activity, transferring groups other than amino-acyl groups"/>
    <property type="evidence" value="ECO:0007669"/>
    <property type="project" value="InterPro"/>
</dbReference>
<accession>A0A8S2XV24</accession>
<comment type="caution">
    <text evidence="2">The sequence shown here is derived from an EMBL/GenBank/DDBJ whole genome shotgun (WGS) entry which is preliminary data.</text>
</comment>